<name>A0ABR0WVY3_REHGL</name>
<dbReference type="Gene3D" id="3.30.730.10">
    <property type="entry name" value="AP2/ERF domain"/>
    <property type="match status" value="1"/>
</dbReference>
<evidence type="ECO:0000313" key="1">
    <source>
        <dbReference type="EMBL" id="KAK6151633.1"/>
    </source>
</evidence>
<dbReference type="EMBL" id="JABTTQ020000007">
    <property type="protein sequence ID" value="KAK6151633.1"/>
    <property type="molecule type" value="Genomic_DNA"/>
</dbReference>
<protein>
    <recommendedName>
        <fullName evidence="3">AP2/ERF domain-containing protein</fullName>
    </recommendedName>
</protein>
<evidence type="ECO:0000313" key="2">
    <source>
        <dbReference type="Proteomes" id="UP001318860"/>
    </source>
</evidence>
<reference evidence="1 2" key="1">
    <citation type="journal article" date="2021" name="Comput. Struct. Biotechnol. J.">
        <title>De novo genome assembly of the potent medicinal plant Rehmannia glutinosa using nanopore technology.</title>
        <authorList>
            <person name="Ma L."/>
            <person name="Dong C."/>
            <person name="Song C."/>
            <person name="Wang X."/>
            <person name="Zheng X."/>
            <person name="Niu Y."/>
            <person name="Chen S."/>
            <person name="Feng W."/>
        </authorList>
    </citation>
    <scope>NUCLEOTIDE SEQUENCE [LARGE SCALE GENOMIC DNA]</scope>
    <source>
        <strain evidence="1">DH-2019</strain>
    </source>
</reference>
<gene>
    <name evidence="1" type="ORF">DH2020_014268</name>
</gene>
<evidence type="ECO:0008006" key="3">
    <source>
        <dbReference type="Google" id="ProtNLM"/>
    </source>
</evidence>
<dbReference type="InterPro" id="IPR036955">
    <property type="entry name" value="AP2/ERF_dom_sf"/>
</dbReference>
<sequence length="202" mass="22597">MGQNLLDGFCLSLTGKVLLGECRPDLSCDDEADVKQDASFLWAIDKSRISQMHPGWKMNSTNQSRRQHKVCSCVIMEEPSFYPVPQQIGVVKFLTPTAAISSFLHTMVGPQLPNSKALRFNLTDIGARKYKSKKEAAMAYDSAAIKLRNGLSHRNFPWTDIIVGEPNFQNQFSTETILIMIKDGSYASKFSRLSEGSRSTRL</sequence>
<keyword evidence="2" id="KW-1185">Reference proteome</keyword>
<proteinExistence type="predicted"/>
<accession>A0ABR0WVY3</accession>
<dbReference type="Proteomes" id="UP001318860">
    <property type="component" value="Unassembled WGS sequence"/>
</dbReference>
<comment type="caution">
    <text evidence="1">The sequence shown here is derived from an EMBL/GenBank/DDBJ whole genome shotgun (WGS) entry which is preliminary data.</text>
</comment>
<organism evidence="1 2">
    <name type="scientific">Rehmannia glutinosa</name>
    <name type="common">Chinese foxglove</name>
    <dbReference type="NCBI Taxonomy" id="99300"/>
    <lineage>
        <taxon>Eukaryota</taxon>
        <taxon>Viridiplantae</taxon>
        <taxon>Streptophyta</taxon>
        <taxon>Embryophyta</taxon>
        <taxon>Tracheophyta</taxon>
        <taxon>Spermatophyta</taxon>
        <taxon>Magnoliopsida</taxon>
        <taxon>eudicotyledons</taxon>
        <taxon>Gunneridae</taxon>
        <taxon>Pentapetalae</taxon>
        <taxon>asterids</taxon>
        <taxon>lamiids</taxon>
        <taxon>Lamiales</taxon>
        <taxon>Orobanchaceae</taxon>
        <taxon>Rehmannieae</taxon>
        <taxon>Rehmannia</taxon>
    </lineage>
</organism>